<dbReference type="AlphaFoldDB" id="A0A9D4FEW5"/>
<dbReference type="Proteomes" id="UP000828390">
    <property type="component" value="Unassembled WGS sequence"/>
</dbReference>
<reference evidence="2" key="1">
    <citation type="journal article" date="2019" name="bioRxiv">
        <title>The Genome of the Zebra Mussel, Dreissena polymorpha: A Resource for Invasive Species Research.</title>
        <authorList>
            <person name="McCartney M.A."/>
            <person name="Auch B."/>
            <person name="Kono T."/>
            <person name="Mallez S."/>
            <person name="Zhang Y."/>
            <person name="Obille A."/>
            <person name="Becker A."/>
            <person name="Abrahante J.E."/>
            <person name="Garbe J."/>
            <person name="Badalamenti J.P."/>
            <person name="Herman A."/>
            <person name="Mangelson H."/>
            <person name="Liachko I."/>
            <person name="Sullivan S."/>
            <person name="Sone E.D."/>
            <person name="Koren S."/>
            <person name="Silverstein K.A.T."/>
            <person name="Beckman K.B."/>
            <person name="Gohl D.M."/>
        </authorList>
    </citation>
    <scope>NUCLEOTIDE SEQUENCE</scope>
    <source>
        <strain evidence="2">Duluth1</strain>
        <tissue evidence="2">Whole animal</tissue>
    </source>
</reference>
<proteinExistence type="predicted"/>
<reference evidence="2" key="2">
    <citation type="submission" date="2020-11" db="EMBL/GenBank/DDBJ databases">
        <authorList>
            <person name="McCartney M.A."/>
            <person name="Auch B."/>
            <person name="Kono T."/>
            <person name="Mallez S."/>
            <person name="Becker A."/>
            <person name="Gohl D.M."/>
            <person name="Silverstein K.A.T."/>
            <person name="Koren S."/>
            <person name="Bechman K.B."/>
            <person name="Herman A."/>
            <person name="Abrahante J.E."/>
            <person name="Garbe J."/>
        </authorList>
    </citation>
    <scope>NUCLEOTIDE SEQUENCE</scope>
    <source>
        <strain evidence="2">Duluth1</strain>
        <tissue evidence="2">Whole animal</tissue>
    </source>
</reference>
<evidence type="ECO:0000313" key="2">
    <source>
        <dbReference type="EMBL" id="KAH3796591.1"/>
    </source>
</evidence>
<gene>
    <name evidence="2" type="ORF">DPMN_150160</name>
</gene>
<dbReference type="EMBL" id="JAIWYP010000007">
    <property type="protein sequence ID" value="KAH3796591.1"/>
    <property type="molecule type" value="Genomic_DNA"/>
</dbReference>
<evidence type="ECO:0000313" key="3">
    <source>
        <dbReference type="Proteomes" id="UP000828390"/>
    </source>
</evidence>
<protein>
    <submittedName>
        <fullName evidence="2">Uncharacterized protein</fullName>
    </submittedName>
</protein>
<organism evidence="2 3">
    <name type="scientific">Dreissena polymorpha</name>
    <name type="common">Zebra mussel</name>
    <name type="synonym">Mytilus polymorpha</name>
    <dbReference type="NCBI Taxonomy" id="45954"/>
    <lineage>
        <taxon>Eukaryota</taxon>
        <taxon>Metazoa</taxon>
        <taxon>Spiralia</taxon>
        <taxon>Lophotrochozoa</taxon>
        <taxon>Mollusca</taxon>
        <taxon>Bivalvia</taxon>
        <taxon>Autobranchia</taxon>
        <taxon>Heteroconchia</taxon>
        <taxon>Euheterodonta</taxon>
        <taxon>Imparidentia</taxon>
        <taxon>Neoheterodontei</taxon>
        <taxon>Myida</taxon>
        <taxon>Dreissenoidea</taxon>
        <taxon>Dreissenidae</taxon>
        <taxon>Dreissena</taxon>
    </lineage>
</organism>
<name>A0A9D4FEW5_DREPO</name>
<evidence type="ECO:0000256" key="1">
    <source>
        <dbReference type="SAM" id="MobiDB-lite"/>
    </source>
</evidence>
<accession>A0A9D4FEW5</accession>
<feature type="region of interest" description="Disordered" evidence="1">
    <location>
        <begin position="69"/>
        <end position="88"/>
    </location>
</feature>
<comment type="caution">
    <text evidence="2">The sequence shown here is derived from an EMBL/GenBank/DDBJ whole genome shotgun (WGS) entry which is preliminary data.</text>
</comment>
<keyword evidence="3" id="KW-1185">Reference proteome</keyword>
<sequence length="88" mass="10747">MNGKQVYRLQWHTFTIQTAWEVFVVQLTNSFKMWKIRKWPLFINVVHTFQQVHAAIDDVFRLLEKENEMSRSEEPTDRSLIYDNQMAW</sequence>